<dbReference type="InterPro" id="IPR051396">
    <property type="entry name" value="Bact_Antivir_Def_Nuclease"/>
</dbReference>
<keyword evidence="3" id="KW-1185">Reference proteome</keyword>
<feature type="domain" description="AAA+ ATPase" evidence="1">
    <location>
        <begin position="16"/>
        <end position="301"/>
    </location>
</feature>
<sequence>MIINRLNIKGGQSVEIGKFTILIGPNNVGKSQTLKDIHSKLTTNDGISCTLVSSLEFDKTPSFEYFLDGLTINQHPSSVGVEQISGITSKLNTNETINFQRDYLEQQYKEKGINALFGNMTKFRVSYLDAESRLAVAKTAQSANLHKFAPQNLLQALYGADHSVEQQLRTTFNEIFNKDLKLDYSGLTELVFRVSDEFKDVPEDPKVAMKYFENCSILDQQGDGYRSFVGVVLSLLLSSNRIVLLDEPEAFLHPAQARQLGHWMSNFIATIPGQVIISTHNSNFIAGILSANHPVDIYRLNRVDDQTTYNQIPPKSIELLAKSPILSSQRVLESLFHKGVVVCEADSDRIFYSTIASSNITTQETLFIHAHNKQTIHIVLGLLKCANIPCCCIVDIDILNSKDDLNKLLISLKSPLINANQLKTLECLAEEVKAGSDAKAIEAIINNIEEFLTQLKNNEHNFSGARGAINRIKKEATKWATLKSSGLAVLKGTLKDDVEHLIEELGILGIFPVPVGELEGWIDLGEVKKNKWIVPALEHLAIHGAPDEVRQFVAKVLSYLS</sequence>
<dbReference type="InterPro" id="IPR003593">
    <property type="entry name" value="AAA+_ATPase"/>
</dbReference>
<dbReference type="RefSeq" id="WP_199386324.1">
    <property type="nucleotide sequence ID" value="NZ_JAEMHM010000022.1"/>
</dbReference>
<evidence type="ECO:0000313" key="3">
    <source>
        <dbReference type="Proteomes" id="UP000636888"/>
    </source>
</evidence>
<dbReference type="SMART" id="SM00382">
    <property type="entry name" value="AAA"/>
    <property type="match status" value="1"/>
</dbReference>
<dbReference type="GO" id="GO:0005524">
    <property type="term" value="F:ATP binding"/>
    <property type="evidence" value="ECO:0007669"/>
    <property type="project" value="InterPro"/>
</dbReference>
<evidence type="ECO:0000313" key="2">
    <source>
        <dbReference type="EMBL" id="MBJ6727348.1"/>
    </source>
</evidence>
<dbReference type="InterPro" id="IPR034139">
    <property type="entry name" value="TOPRIM_OLD"/>
</dbReference>
<dbReference type="SUPFAM" id="SSF52540">
    <property type="entry name" value="P-loop containing nucleoside triphosphate hydrolases"/>
    <property type="match status" value="1"/>
</dbReference>
<dbReference type="PANTHER" id="PTHR43581">
    <property type="entry name" value="ATP/GTP PHOSPHATASE"/>
    <property type="match status" value="1"/>
</dbReference>
<dbReference type="Gene3D" id="3.40.50.300">
    <property type="entry name" value="P-loop containing nucleotide triphosphate hydrolases"/>
    <property type="match status" value="1"/>
</dbReference>
<dbReference type="PANTHER" id="PTHR43581:SF4">
    <property type="entry name" value="ATP_GTP PHOSPHATASE"/>
    <property type="match status" value="1"/>
</dbReference>
<organism evidence="2 3">
    <name type="scientific">Geomesophilobacter sediminis</name>
    <dbReference type="NCBI Taxonomy" id="2798584"/>
    <lineage>
        <taxon>Bacteria</taxon>
        <taxon>Pseudomonadati</taxon>
        <taxon>Thermodesulfobacteriota</taxon>
        <taxon>Desulfuromonadia</taxon>
        <taxon>Geobacterales</taxon>
        <taxon>Geobacteraceae</taxon>
        <taxon>Geomesophilobacter</taxon>
    </lineage>
</organism>
<dbReference type="AlphaFoldDB" id="A0A8J7M2D9"/>
<dbReference type="Proteomes" id="UP000636888">
    <property type="component" value="Unassembled WGS sequence"/>
</dbReference>
<comment type="caution">
    <text evidence="2">The sequence shown here is derived from an EMBL/GenBank/DDBJ whole genome shotgun (WGS) entry which is preliminary data.</text>
</comment>
<gene>
    <name evidence="2" type="ORF">JFN93_21765</name>
</gene>
<protein>
    <submittedName>
        <fullName evidence="2">AAA family ATPase</fullName>
    </submittedName>
</protein>
<proteinExistence type="predicted"/>
<dbReference type="CDD" id="cd00267">
    <property type="entry name" value="ABC_ATPase"/>
    <property type="match status" value="1"/>
</dbReference>
<dbReference type="Pfam" id="PF20469">
    <property type="entry name" value="OLD-like_TOPRIM"/>
    <property type="match status" value="1"/>
</dbReference>
<accession>A0A8J7M2D9</accession>
<reference evidence="2" key="1">
    <citation type="submission" date="2020-12" db="EMBL/GenBank/DDBJ databases">
        <title>Geomonas sp. Red875, isolated from river sediment.</title>
        <authorList>
            <person name="Xu Z."/>
            <person name="Zhang Z."/>
            <person name="Masuda Y."/>
            <person name="Itoh H."/>
            <person name="Senoo K."/>
        </authorList>
    </citation>
    <scope>NUCLEOTIDE SEQUENCE</scope>
    <source>
        <strain evidence="2">Red875</strain>
    </source>
</reference>
<dbReference type="EMBL" id="JAEMHM010000022">
    <property type="protein sequence ID" value="MBJ6727348.1"/>
    <property type="molecule type" value="Genomic_DNA"/>
</dbReference>
<evidence type="ECO:0000259" key="1">
    <source>
        <dbReference type="SMART" id="SM00382"/>
    </source>
</evidence>
<dbReference type="InterPro" id="IPR003959">
    <property type="entry name" value="ATPase_AAA_core"/>
</dbReference>
<dbReference type="GO" id="GO:0016887">
    <property type="term" value="F:ATP hydrolysis activity"/>
    <property type="evidence" value="ECO:0007669"/>
    <property type="project" value="InterPro"/>
</dbReference>
<dbReference type="Pfam" id="PF13304">
    <property type="entry name" value="AAA_21"/>
    <property type="match status" value="1"/>
</dbReference>
<dbReference type="InterPro" id="IPR027417">
    <property type="entry name" value="P-loop_NTPase"/>
</dbReference>
<name>A0A8J7M2D9_9BACT</name>